<comment type="caution">
    <text evidence="4">The sequence shown here is derived from an EMBL/GenBank/DDBJ whole genome shotgun (WGS) entry which is preliminary data.</text>
</comment>
<dbReference type="Gene3D" id="3.40.50.360">
    <property type="match status" value="1"/>
</dbReference>
<dbReference type="InterPro" id="IPR008254">
    <property type="entry name" value="Flavodoxin/NO_synth"/>
</dbReference>
<dbReference type="EMBL" id="JADGIZ020000075">
    <property type="protein sequence ID" value="KAL2912140.1"/>
    <property type="molecule type" value="Genomic_DNA"/>
</dbReference>
<evidence type="ECO:0000313" key="5">
    <source>
        <dbReference type="Proteomes" id="UP001527925"/>
    </source>
</evidence>
<dbReference type="SUPFAM" id="SSF52218">
    <property type="entry name" value="Flavoproteins"/>
    <property type="match status" value="1"/>
</dbReference>
<dbReference type="NCBIfam" id="NF002999">
    <property type="entry name" value="PRK03767.1"/>
    <property type="match status" value="1"/>
</dbReference>
<sequence length="198" mass="21375">MSTKRVYVIIHSLWGHVKRLGDSVVDGLKEGGVEAKLWQVPETLPENVLTLMKAQKFDLPVIKAENLVEAEGLIFGLATRYGGANAQIRSFVDTTGSLFAKRALDGKFGGVFTSTSSQHGGLETTALTFMPFFAHHGINYVPYGWSGHIGGHAEVHGCGPWGAGTIAPSDGSRDISELEKIVAREQGKRFAAVLNRLK</sequence>
<dbReference type="EMBL" id="JADGIZ020000075">
    <property type="protein sequence ID" value="KAL2912162.1"/>
    <property type="molecule type" value="Genomic_DNA"/>
</dbReference>
<keyword evidence="5" id="KW-1185">Reference proteome</keyword>
<evidence type="ECO:0000313" key="3">
    <source>
        <dbReference type="EMBL" id="KAL2912140.1"/>
    </source>
</evidence>
<dbReference type="InterPro" id="IPR010089">
    <property type="entry name" value="Flavoprotein_WrbA-like"/>
</dbReference>
<dbReference type="InterPro" id="IPR005025">
    <property type="entry name" value="FMN_Rdtase-like_dom"/>
</dbReference>
<dbReference type="NCBIfam" id="TIGR01755">
    <property type="entry name" value="flav_wrbA"/>
    <property type="match status" value="1"/>
</dbReference>
<name>A0ABR4MXY4_9FUNG</name>
<dbReference type="PANTHER" id="PTHR30546:SF23">
    <property type="entry name" value="FLAVOPROTEIN-LIKE PROTEIN YCP4-RELATED"/>
    <property type="match status" value="1"/>
</dbReference>
<evidence type="ECO:0000313" key="4">
    <source>
        <dbReference type="EMBL" id="KAL2912162.1"/>
    </source>
</evidence>
<accession>A0ABR4MXY4</accession>
<comment type="similarity">
    <text evidence="1">Belongs to the WrbA family.</text>
</comment>
<dbReference type="Pfam" id="PF03358">
    <property type="entry name" value="FMN_red"/>
    <property type="match status" value="1"/>
</dbReference>
<feature type="domain" description="Flavodoxin-like" evidence="2">
    <location>
        <begin position="6"/>
        <end position="166"/>
    </location>
</feature>
<dbReference type="PROSITE" id="PS50902">
    <property type="entry name" value="FLAVODOXIN_LIKE"/>
    <property type="match status" value="1"/>
</dbReference>
<protein>
    <recommendedName>
        <fullName evidence="2">Flavodoxin-like domain-containing protein</fullName>
    </recommendedName>
</protein>
<organism evidence="4 5">
    <name type="scientific">Polyrhizophydium stewartii</name>
    <dbReference type="NCBI Taxonomy" id="2732419"/>
    <lineage>
        <taxon>Eukaryota</taxon>
        <taxon>Fungi</taxon>
        <taxon>Fungi incertae sedis</taxon>
        <taxon>Chytridiomycota</taxon>
        <taxon>Chytridiomycota incertae sedis</taxon>
        <taxon>Chytridiomycetes</taxon>
        <taxon>Rhizophydiales</taxon>
        <taxon>Rhizophydiales incertae sedis</taxon>
        <taxon>Polyrhizophydium</taxon>
    </lineage>
</organism>
<proteinExistence type="inferred from homology"/>
<evidence type="ECO:0000259" key="2">
    <source>
        <dbReference type="PROSITE" id="PS50902"/>
    </source>
</evidence>
<evidence type="ECO:0000256" key="1">
    <source>
        <dbReference type="ARBA" id="ARBA00006961"/>
    </source>
</evidence>
<dbReference type="InterPro" id="IPR029039">
    <property type="entry name" value="Flavoprotein-like_sf"/>
</dbReference>
<reference evidence="4 5" key="1">
    <citation type="submission" date="2023-09" db="EMBL/GenBank/DDBJ databases">
        <title>Pangenome analysis of Batrachochytrium dendrobatidis and related Chytrids.</title>
        <authorList>
            <person name="Yacoub M.N."/>
            <person name="Stajich J.E."/>
            <person name="James T.Y."/>
        </authorList>
    </citation>
    <scope>NUCLEOTIDE SEQUENCE [LARGE SCALE GENOMIC DNA]</scope>
    <source>
        <strain evidence="4 5">JEL0888</strain>
    </source>
</reference>
<gene>
    <name evidence="3" type="ORF">HK105_208341</name>
    <name evidence="4" type="ORF">HK105_208363</name>
</gene>
<dbReference type="PANTHER" id="PTHR30546">
    <property type="entry name" value="FLAVODOXIN-RELATED PROTEIN WRBA-RELATED"/>
    <property type="match status" value="1"/>
</dbReference>
<dbReference type="Proteomes" id="UP001527925">
    <property type="component" value="Unassembled WGS sequence"/>
</dbReference>